<dbReference type="AlphaFoldDB" id="A0A2U9T5V6"/>
<keyword evidence="5" id="KW-0472">Membrane</keyword>
<feature type="transmembrane region" description="Helical" evidence="5">
    <location>
        <begin position="16"/>
        <end position="37"/>
    </location>
</feature>
<dbReference type="RefSeq" id="WP_111265746.1">
    <property type="nucleotide sequence ID" value="NZ_CP029843.1"/>
</dbReference>
<feature type="transmembrane region" description="Helical" evidence="5">
    <location>
        <begin position="49"/>
        <end position="69"/>
    </location>
</feature>
<keyword evidence="3" id="KW-0249">Electron transport</keyword>
<accession>A0A2U9T5V6</accession>
<dbReference type="SUPFAM" id="SSF52218">
    <property type="entry name" value="Flavoproteins"/>
    <property type="match status" value="1"/>
</dbReference>
<dbReference type="PRINTS" id="PR00369">
    <property type="entry name" value="FLAVODOXIN"/>
</dbReference>
<dbReference type="InterPro" id="IPR001094">
    <property type="entry name" value="Flavdoxin-like"/>
</dbReference>
<dbReference type="Proteomes" id="UP000249447">
    <property type="component" value="Chromosome"/>
</dbReference>
<gene>
    <name evidence="8" type="ORF">C9I47_0866</name>
</gene>
<protein>
    <recommendedName>
        <fullName evidence="4">NADPH--hemoprotein reductase</fullName>
        <ecNumber evidence="4">1.6.2.4</ecNumber>
    </recommendedName>
</protein>
<reference evidence="8 9" key="1">
    <citation type="submission" date="2018-05" db="EMBL/GenBank/DDBJ databases">
        <title>The complete genome of Lysobacter maris HZ9B, a marine bacterium antagonistic against terrestrial plant pathogens.</title>
        <authorList>
            <person name="Zhang X.-Q."/>
        </authorList>
    </citation>
    <scope>NUCLEOTIDE SEQUENCE [LARGE SCALE GENOMIC DNA]</scope>
    <source>
        <strain evidence="8 9">HZ9B</strain>
    </source>
</reference>
<dbReference type="PRINTS" id="PR00371">
    <property type="entry name" value="FPNCR"/>
</dbReference>
<keyword evidence="5" id="KW-1133">Transmembrane helix</keyword>
<feature type="domain" description="FAD-binding FR-type" evidence="7">
    <location>
        <begin position="243"/>
        <end position="411"/>
    </location>
</feature>
<dbReference type="Gene3D" id="2.40.30.10">
    <property type="entry name" value="Translation factors"/>
    <property type="match status" value="1"/>
</dbReference>
<keyword evidence="3" id="KW-0813">Transport</keyword>
<keyword evidence="5" id="KW-0812">Transmembrane</keyword>
<evidence type="ECO:0000256" key="4">
    <source>
        <dbReference type="ARBA" id="ARBA00023797"/>
    </source>
</evidence>
<dbReference type="SUPFAM" id="SSF63380">
    <property type="entry name" value="Riboflavin synthase domain-like"/>
    <property type="match status" value="1"/>
</dbReference>
<evidence type="ECO:0000313" key="8">
    <source>
        <dbReference type="EMBL" id="AWV06587.1"/>
    </source>
</evidence>
<keyword evidence="2" id="KW-0288">FMN</keyword>
<dbReference type="OrthoDB" id="9816402at2"/>
<evidence type="ECO:0000256" key="5">
    <source>
        <dbReference type="SAM" id="Phobius"/>
    </source>
</evidence>
<dbReference type="PROSITE" id="PS50902">
    <property type="entry name" value="FLAVODOXIN_LIKE"/>
    <property type="match status" value="1"/>
</dbReference>
<dbReference type="EC" id="1.6.2.4" evidence="4"/>
<feature type="domain" description="Flavodoxin-like" evidence="6">
    <location>
        <begin position="92"/>
        <end position="229"/>
    </location>
</feature>
<name>A0A2U9T5V6_9GAMM</name>
<dbReference type="InterPro" id="IPR001433">
    <property type="entry name" value="OxRdtase_FAD/NAD-bd"/>
</dbReference>
<dbReference type="CDD" id="cd06200">
    <property type="entry name" value="SiR_like1"/>
    <property type="match status" value="1"/>
</dbReference>
<dbReference type="InterPro" id="IPR017927">
    <property type="entry name" value="FAD-bd_FR_type"/>
</dbReference>
<dbReference type="GO" id="GO:0010181">
    <property type="term" value="F:FMN binding"/>
    <property type="evidence" value="ECO:0007669"/>
    <property type="project" value="InterPro"/>
</dbReference>
<dbReference type="PANTHER" id="PTHR19384">
    <property type="entry name" value="NITRIC OXIDE SYNTHASE-RELATED"/>
    <property type="match status" value="1"/>
</dbReference>
<dbReference type="Pfam" id="PF00258">
    <property type="entry name" value="Flavodoxin_1"/>
    <property type="match status" value="1"/>
</dbReference>
<dbReference type="InterPro" id="IPR029039">
    <property type="entry name" value="Flavoprotein-like_sf"/>
</dbReference>
<evidence type="ECO:0000256" key="3">
    <source>
        <dbReference type="ARBA" id="ARBA00022982"/>
    </source>
</evidence>
<dbReference type="InterPro" id="IPR001709">
    <property type="entry name" value="Flavoprot_Pyr_Nucl_cyt_Rdtase"/>
</dbReference>
<evidence type="ECO:0000256" key="1">
    <source>
        <dbReference type="ARBA" id="ARBA00022630"/>
    </source>
</evidence>
<sequence>MTATAPRRRRIDAGPIGNALVLVALIAVAVLATRWQVEPMQWRDPGPGRWWFAGIVSGLWAGFTGAIVLTRRLRQSADAAATAGMVDGPVDWLVAHASQTGYAEQLARLSVEALQAAGQRVRLVPLGRLDAETLAATSQALFIVSTTGEGDPPDPALPFVRRTLDREAALGSLRYGLLALGDREYDAYCAFGHRLDGWLRHSHAHPLFDMIEVDNGDAGALRLWQQHLGQLTGRTDLPDWSRPAYQRWRLRARRHLNPGSLGGPAFEIRLQPDDPALLDWSAGDIAEIGPCHADADIDAWLAMSGVDGDTATEVDATTLSLRERLAGSQLPAPADVEGLDAQRVAEGLQPLPHREYSIASTPGEGHLRLLVRQMRHPDGRLGSGSGWLSEHARIGDPIALRIRSNRAFHLHDDDRPLILIGNGTGLAGLRALLQARIERGHARNWLLFGERQRRHDLHFGDELRQWQAQGWLDHLDLAFSRDGTAVSGQAHGPGRYVQDRLREQRERLGEWIAAGAAIHVCGSLQGMAPGVDAVLRDCLGDEAVDQLIETGRYRRDVY</sequence>
<dbReference type="SUPFAM" id="SSF52343">
    <property type="entry name" value="Ferredoxin reductase-like, C-terminal NADP-linked domain"/>
    <property type="match status" value="1"/>
</dbReference>
<dbReference type="GO" id="GO:0005829">
    <property type="term" value="C:cytosol"/>
    <property type="evidence" value="ECO:0007669"/>
    <property type="project" value="TreeGrafter"/>
</dbReference>
<evidence type="ECO:0000313" key="9">
    <source>
        <dbReference type="Proteomes" id="UP000249447"/>
    </source>
</evidence>
<organism evidence="8 9">
    <name type="scientific">Marilutibacter maris</name>
    <dbReference type="NCBI Taxonomy" id="1605891"/>
    <lineage>
        <taxon>Bacteria</taxon>
        <taxon>Pseudomonadati</taxon>
        <taxon>Pseudomonadota</taxon>
        <taxon>Gammaproteobacteria</taxon>
        <taxon>Lysobacterales</taxon>
        <taxon>Lysobacteraceae</taxon>
        <taxon>Marilutibacter</taxon>
    </lineage>
</organism>
<dbReference type="EMBL" id="CP029843">
    <property type="protein sequence ID" value="AWV06587.1"/>
    <property type="molecule type" value="Genomic_DNA"/>
</dbReference>
<evidence type="ECO:0000256" key="2">
    <source>
        <dbReference type="ARBA" id="ARBA00022643"/>
    </source>
</evidence>
<proteinExistence type="predicted"/>
<dbReference type="InterPro" id="IPR039261">
    <property type="entry name" value="FNR_nucleotide-bd"/>
</dbReference>
<dbReference type="Pfam" id="PF00175">
    <property type="entry name" value="NAD_binding_1"/>
    <property type="match status" value="1"/>
</dbReference>
<dbReference type="PROSITE" id="PS51384">
    <property type="entry name" value="FAD_FR"/>
    <property type="match status" value="1"/>
</dbReference>
<evidence type="ECO:0000259" key="6">
    <source>
        <dbReference type="PROSITE" id="PS50902"/>
    </source>
</evidence>
<keyword evidence="1" id="KW-0285">Flavoprotein</keyword>
<evidence type="ECO:0000259" key="7">
    <source>
        <dbReference type="PROSITE" id="PS51384"/>
    </source>
</evidence>
<dbReference type="GO" id="GO:0003958">
    <property type="term" value="F:NADPH-hemoprotein reductase activity"/>
    <property type="evidence" value="ECO:0007669"/>
    <property type="project" value="UniProtKB-EC"/>
</dbReference>
<dbReference type="GO" id="GO:0050660">
    <property type="term" value="F:flavin adenine dinucleotide binding"/>
    <property type="evidence" value="ECO:0007669"/>
    <property type="project" value="TreeGrafter"/>
</dbReference>
<dbReference type="InterPro" id="IPR008254">
    <property type="entry name" value="Flavodoxin/NO_synth"/>
</dbReference>
<dbReference type="InterPro" id="IPR017938">
    <property type="entry name" value="Riboflavin_synthase-like_b-brl"/>
</dbReference>
<dbReference type="Gene3D" id="3.40.50.360">
    <property type="match status" value="1"/>
</dbReference>
<keyword evidence="9" id="KW-1185">Reference proteome</keyword>
<dbReference type="KEGG" id="lmb:C9I47_0866"/>
<dbReference type="Gene3D" id="3.40.50.80">
    <property type="entry name" value="Nucleotide-binding domain of ferredoxin-NADP reductase (FNR) module"/>
    <property type="match status" value="1"/>
</dbReference>
<dbReference type="PANTHER" id="PTHR19384:SF17">
    <property type="entry name" value="NADPH--CYTOCHROME P450 REDUCTASE"/>
    <property type="match status" value="1"/>
</dbReference>